<accession>A0A0F9PSN2</accession>
<dbReference type="AlphaFoldDB" id="A0A0F9PSN2"/>
<reference evidence="1" key="1">
    <citation type="journal article" date="2015" name="Nature">
        <title>Complex archaea that bridge the gap between prokaryotes and eukaryotes.</title>
        <authorList>
            <person name="Spang A."/>
            <person name="Saw J.H."/>
            <person name="Jorgensen S.L."/>
            <person name="Zaremba-Niedzwiedzka K."/>
            <person name="Martijn J."/>
            <person name="Lind A.E."/>
            <person name="van Eijk R."/>
            <person name="Schleper C."/>
            <person name="Guy L."/>
            <person name="Ettema T.J."/>
        </authorList>
    </citation>
    <scope>NUCLEOTIDE SEQUENCE</scope>
</reference>
<name>A0A0F9PSN2_9ZZZZ</name>
<proteinExistence type="predicted"/>
<comment type="caution">
    <text evidence="1">The sequence shown here is derived from an EMBL/GenBank/DDBJ whole genome shotgun (WGS) entry which is preliminary data.</text>
</comment>
<protein>
    <submittedName>
        <fullName evidence="1">Uncharacterized protein</fullName>
    </submittedName>
</protein>
<gene>
    <name evidence="1" type="ORF">LCGC14_0861880</name>
</gene>
<organism evidence="1">
    <name type="scientific">marine sediment metagenome</name>
    <dbReference type="NCBI Taxonomy" id="412755"/>
    <lineage>
        <taxon>unclassified sequences</taxon>
        <taxon>metagenomes</taxon>
        <taxon>ecological metagenomes</taxon>
    </lineage>
</organism>
<sequence length="47" mass="5459">MEKEYGWLDKAMAGAKRFDDSVEERARRVDKALDSIPEEIITETNED</sequence>
<dbReference type="EMBL" id="LAZR01002617">
    <property type="protein sequence ID" value="KKN27712.1"/>
    <property type="molecule type" value="Genomic_DNA"/>
</dbReference>
<evidence type="ECO:0000313" key="1">
    <source>
        <dbReference type="EMBL" id="KKN27712.1"/>
    </source>
</evidence>